<dbReference type="EMBL" id="QGLE01000002">
    <property type="protein sequence ID" value="PWR25356.1"/>
    <property type="molecule type" value="Genomic_DNA"/>
</dbReference>
<dbReference type="AlphaFoldDB" id="A0A317EGD1"/>
<dbReference type="SUPFAM" id="SSF52540">
    <property type="entry name" value="P-loop containing nucleoside triphosphate hydrolases"/>
    <property type="match status" value="1"/>
</dbReference>
<evidence type="ECO:0000256" key="4">
    <source>
        <dbReference type="SAM" id="MobiDB-lite"/>
    </source>
</evidence>
<evidence type="ECO:0000256" key="2">
    <source>
        <dbReference type="ARBA" id="ARBA00022741"/>
    </source>
</evidence>
<comment type="similarity">
    <text evidence="1">Belongs to the GSP E family.</text>
</comment>
<reference evidence="6 7" key="1">
    <citation type="submission" date="2018-05" db="EMBL/GenBank/DDBJ databases">
        <title>Zavarzinia sp. HR-AS.</title>
        <authorList>
            <person name="Lee Y."/>
            <person name="Jeon C.O."/>
        </authorList>
    </citation>
    <scope>NUCLEOTIDE SEQUENCE [LARGE SCALE GENOMIC DNA]</scope>
    <source>
        <strain evidence="6 7">HR-AS</strain>
    </source>
</reference>
<dbReference type="Proteomes" id="UP000245461">
    <property type="component" value="Unassembled WGS sequence"/>
</dbReference>
<dbReference type="GO" id="GO:0005886">
    <property type="term" value="C:plasma membrane"/>
    <property type="evidence" value="ECO:0007669"/>
    <property type="project" value="TreeGrafter"/>
</dbReference>
<feature type="region of interest" description="Disordered" evidence="4">
    <location>
        <begin position="1"/>
        <end position="29"/>
    </location>
</feature>
<dbReference type="GO" id="GO:0005524">
    <property type="term" value="F:ATP binding"/>
    <property type="evidence" value="ECO:0007669"/>
    <property type="project" value="UniProtKB-KW"/>
</dbReference>
<dbReference type="InterPro" id="IPR007831">
    <property type="entry name" value="T2SS_GspE_N"/>
</dbReference>
<proteinExistence type="inferred from homology"/>
<evidence type="ECO:0000256" key="3">
    <source>
        <dbReference type="ARBA" id="ARBA00022840"/>
    </source>
</evidence>
<evidence type="ECO:0000256" key="1">
    <source>
        <dbReference type="ARBA" id="ARBA00006611"/>
    </source>
</evidence>
<keyword evidence="2" id="KW-0547">Nucleotide-binding</keyword>
<name>A0A317EGD1_9PROT</name>
<dbReference type="InterPro" id="IPR001482">
    <property type="entry name" value="T2SS/T4SS_dom"/>
</dbReference>
<dbReference type="CDD" id="cd01129">
    <property type="entry name" value="PulE-GspE-like"/>
    <property type="match status" value="1"/>
</dbReference>
<evidence type="ECO:0000313" key="7">
    <source>
        <dbReference type="Proteomes" id="UP000245461"/>
    </source>
</evidence>
<dbReference type="GO" id="GO:0016887">
    <property type="term" value="F:ATP hydrolysis activity"/>
    <property type="evidence" value="ECO:0007669"/>
    <property type="project" value="TreeGrafter"/>
</dbReference>
<dbReference type="SUPFAM" id="SSF160246">
    <property type="entry name" value="EspE N-terminal domain-like"/>
    <property type="match status" value="1"/>
</dbReference>
<dbReference type="Gene3D" id="3.30.450.90">
    <property type="match status" value="1"/>
</dbReference>
<comment type="caution">
    <text evidence="6">The sequence shown here is derived from an EMBL/GenBank/DDBJ whole genome shotgun (WGS) entry which is preliminary data.</text>
</comment>
<gene>
    <name evidence="6" type="ORF">DKG74_06235</name>
</gene>
<feature type="domain" description="Bacterial type II secretion system protein E" evidence="5">
    <location>
        <begin position="400"/>
        <end position="414"/>
    </location>
</feature>
<dbReference type="InterPro" id="IPR003593">
    <property type="entry name" value="AAA+_ATPase"/>
</dbReference>
<dbReference type="Pfam" id="PF05157">
    <property type="entry name" value="MshEN"/>
    <property type="match status" value="1"/>
</dbReference>
<dbReference type="PANTHER" id="PTHR30258:SF2">
    <property type="entry name" value="COMG OPERON PROTEIN 1"/>
    <property type="match status" value="1"/>
</dbReference>
<keyword evidence="7" id="KW-1185">Reference proteome</keyword>
<keyword evidence="3" id="KW-0067">ATP-binding</keyword>
<dbReference type="Pfam" id="PF00437">
    <property type="entry name" value="T2SSE"/>
    <property type="match status" value="1"/>
</dbReference>
<sequence length="566" mass="60376">MASGGGGATIRAGSGDRVVAQARDFPEQAEADEDGVLARLQGEGVLDDDAVQRLRRVRGRSPIALVDAVTQLGLLAERELAGHLGRMLGLAVAGPERLPAEAVEIGRVSPQFLRERRVVPLAMTGDALHLAVVDPFDRTAADGLRLATRRRVVLEIAAASDVEEALARLYARASEGPASDGDTTELDLARLRERASDAPVIRLVDGLLSRAVEARASDIHLQPQERRLRVRMRIDGVLRDFEPVSGELAQGVVSRLKILAGLDIAERRLPQDGAVKLVVRGREIDLRIAFAPAVHGEAVVVRILDRGHVALDFDALGFAGDVRHRLTRLLARPSGILLVTGPTGSGKSTTLYAALNQLNGPERNIVTVEDPVENKLDGITQIQVKPDIGLTFARVLRSVLRLDPDVIMIGEIRDPETAQIATQAALTGHLVLATLHTNSAAAAVTRLLDMGVDDYLIASTVSGVLAQRLVRKLCPECRVAEAGAFRAGGCATCNMTGYRGRIAIHELLTVDEPLRRAVVAKATAGEIEAIARAAGMETLGACGLRLVAAGITSRAEVERVAIEDQE</sequence>
<dbReference type="Gene3D" id="1.10.40.70">
    <property type="match status" value="1"/>
</dbReference>
<organism evidence="6 7">
    <name type="scientific">Zavarzinia aquatilis</name>
    <dbReference type="NCBI Taxonomy" id="2211142"/>
    <lineage>
        <taxon>Bacteria</taxon>
        <taxon>Pseudomonadati</taxon>
        <taxon>Pseudomonadota</taxon>
        <taxon>Alphaproteobacteria</taxon>
        <taxon>Rhodospirillales</taxon>
        <taxon>Zavarziniaceae</taxon>
        <taxon>Zavarzinia</taxon>
    </lineage>
</organism>
<evidence type="ECO:0000313" key="6">
    <source>
        <dbReference type="EMBL" id="PWR25356.1"/>
    </source>
</evidence>
<dbReference type="InterPro" id="IPR027417">
    <property type="entry name" value="P-loop_NTPase"/>
</dbReference>
<dbReference type="Gene3D" id="3.30.300.160">
    <property type="entry name" value="Type II secretion system, protein E, N-terminal domain"/>
    <property type="match status" value="1"/>
</dbReference>
<accession>A0A317EGD1</accession>
<dbReference type="SMART" id="SM00382">
    <property type="entry name" value="AAA"/>
    <property type="match status" value="1"/>
</dbReference>
<dbReference type="PROSITE" id="PS00662">
    <property type="entry name" value="T2SP_E"/>
    <property type="match status" value="1"/>
</dbReference>
<dbReference type="PANTHER" id="PTHR30258">
    <property type="entry name" value="TYPE II SECRETION SYSTEM PROTEIN GSPE-RELATED"/>
    <property type="match status" value="1"/>
</dbReference>
<protein>
    <submittedName>
        <fullName evidence="6">Type II secretion system protein GspE</fullName>
    </submittedName>
</protein>
<dbReference type="InterPro" id="IPR037257">
    <property type="entry name" value="T2SS_E_N_sf"/>
</dbReference>
<evidence type="ECO:0000259" key="5">
    <source>
        <dbReference type="PROSITE" id="PS00662"/>
    </source>
</evidence>
<dbReference type="Gene3D" id="3.40.50.300">
    <property type="entry name" value="P-loop containing nucleotide triphosphate hydrolases"/>
    <property type="match status" value="1"/>
</dbReference>